<evidence type="ECO:0000256" key="2">
    <source>
        <dbReference type="SAM" id="Phobius"/>
    </source>
</evidence>
<organism evidence="3">
    <name type="scientific">Ananas comosus var. bracteatus</name>
    <name type="common">red pineapple</name>
    <dbReference type="NCBI Taxonomy" id="296719"/>
    <lineage>
        <taxon>Eukaryota</taxon>
        <taxon>Viridiplantae</taxon>
        <taxon>Streptophyta</taxon>
        <taxon>Embryophyta</taxon>
        <taxon>Tracheophyta</taxon>
        <taxon>Spermatophyta</taxon>
        <taxon>Magnoliopsida</taxon>
        <taxon>Liliopsida</taxon>
        <taxon>Poales</taxon>
        <taxon>Bromeliaceae</taxon>
        <taxon>Bromelioideae</taxon>
        <taxon>Ananas</taxon>
    </lineage>
</organism>
<gene>
    <name evidence="3" type="ORF">CB5_LOCUS15624</name>
</gene>
<feature type="compositionally biased region" description="Pro residues" evidence="1">
    <location>
        <begin position="236"/>
        <end position="250"/>
    </location>
</feature>
<reference evidence="3" key="1">
    <citation type="submission" date="2020-07" db="EMBL/GenBank/DDBJ databases">
        <authorList>
            <person name="Lin J."/>
        </authorList>
    </citation>
    <scope>NUCLEOTIDE SEQUENCE</scope>
</reference>
<name>A0A6V7PP23_ANACO</name>
<feature type="region of interest" description="Disordered" evidence="1">
    <location>
        <begin position="1"/>
        <end position="40"/>
    </location>
</feature>
<dbReference type="AlphaFoldDB" id="A0A6V7PP23"/>
<protein>
    <submittedName>
        <fullName evidence="3">Uncharacterized protein</fullName>
    </submittedName>
</protein>
<keyword evidence="2" id="KW-0812">Transmembrane</keyword>
<feature type="compositionally biased region" description="Low complexity" evidence="1">
    <location>
        <begin position="1"/>
        <end position="22"/>
    </location>
</feature>
<evidence type="ECO:0000313" key="3">
    <source>
        <dbReference type="EMBL" id="CAD1832413.1"/>
    </source>
</evidence>
<feature type="compositionally biased region" description="Pro residues" evidence="1">
    <location>
        <begin position="23"/>
        <end position="40"/>
    </location>
</feature>
<evidence type="ECO:0000256" key="1">
    <source>
        <dbReference type="SAM" id="MobiDB-lite"/>
    </source>
</evidence>
<sequence length="396" mass="41636">MGAAPRRAPGAGAGAAPPARAHLPPPHLQALPIPPPHPGLPLPPPQPTHFLLVVVVVVVVVVLLLSHPQFPHHLLPLYDPSSDSWRRAYLSPSPSLSPGAPRLLCCSSSSGLLCFSFSLNPPPPVAPPAPSSSTTRSPTPPASSRPPRATWTSPAPPRLPARPRPHGYKLFVPAQDPARVFLYDSEADSWAQFPGFEPLLTRSGAHRHEGALFRGALFFATPEPPAPSSPSTCAPAPGPPPAPPPPPPPLPAGLAFARLVGGGGGAGAGERLFLVGGVGRDGITRSVCVWELLPLGGGGGGWRWAEAGRLPEMMCRKLVGVCYHNYAHVYCAWHGGGAAGAGGAAVCVCCATWPEVLAFRVGRATWHWLPRCPLLRDKWSCGFRWFSFAPDLYALV</sequence>
<feature type="transmembrane region" description="Helical" evidence="2">
    <location>
        <begin position="48"/>
        <end position="65"/>
    </location>
</feature>
<proteinExistence type="predicted"/>
<keyword evidence="2" id="KW-0472">Membrane</keyword>
<accession>A0A6V7PP23</accession>
<dbReference type="EMBL" id="LR862150">
    <property type="protein sequence ID" value="CAD1832413.1"/>
    <property type="molecule type" value="Genomic_DNA"/>
</dbReference>
<feature type="region of interest" description="Disordered" evidence="1">
    <location>
        <begin position="125"/>
        <end position="169"/>
    </location>
</feature>
<keyword evidence="2" id="KW-1133">Transmembrane helix</keyword>
<feature type="region of interest" description="Disordered" evidence="1">
    <location>
        <begin position="223"/>
        <end position="250"/>
    </location>
</feature>